<dbReference type="EMBL" id="UHID01000001">
    <property type="protein sequence ID" value="SUO94466.1"/>
    <property type="molecule type" value="Genomic_DNA"/>
</dbReference>
<gene>
    <name evidence="4" type="ORF">NCTC7807_00893</name>
</gene>
<feature type="transmembrane region" description="Helical" evidence="2">
    <location>
        <begin position="110"/>
        <end position="128"/>
    </location>
</feature>
<organism evidence="4 5">
    <name type="scientific">Streptomyces griseus</name>
    <dbReference type="NCBI Taxonomy" id="1911"/>
    <lineage>
        <taxon>Bacteria</taxon>
        <taxon>Bacillati</taxon>
        <taxon>Actinomycetota</taxon>
        <taxon>Actinomycetes</taxon>
        <taxon>Kitasatosporales</taxon>
        <taxon>Streptomycetaceae</taxon>
        <taxon>Streptomyces</taxon>
    </lineage>
</organism>
<dbReference type="AlphaFoldDB" id="A0A380MQY1"/>
<feature type="transmembrane region" description="Helical" evidence="2">
    <location>
        <begin position="216"/>
        <end position="235"/>
    </location>
</feature>
<feature type="transmembrane region" description="Helical" evidence="2">
    <location>
        <begin position="333"/>
        <end position="351"/>
    </location>
</feature>
<sequence>MTETPWSAAPPPRPPHEGHGGGRYPRPGAPDVPQVPGVPGVPAPHRTPGVAPGPLTATVPAPTAVPAPEEPQAPAAAPRKPGRDRYLDLLRSIALVRVVLYHIFGWAWLTVLFPSMGVMFALAGSLMARSLSRPAMGVIRGRVRRLLPPMWVFGALLLAMFVYAGWNPGRSEGAWGWAALLNYLVPVGAPPYPWSVGDASGLLEQTWAVQAAGPLWYLRAYLWFVLASPLLLWAFRRAPWPTMLAPLGLTAVVGTGLVQIPGELGNAVTDFAVYAGCWTLGFAHQQGLLREIPRYLAVSLASLVMAFGLWWASGHLGPDGWDLNDIPLAQATWSFGFVTILLLYSPSWQTLPGRLARWDPLITLSNNRAVTIYLWHNLLILATVPLIDLLYRLPFMDDARWGNALSTTYSLWMFVLVWPLIGLMVVAVGWVEDLAARRPPRLWPDGTKRGAATSGASHRK</sequence>
<feature type="domain" description="Acyltransferase 3" evidence="3">
    <location>
        <begin position="85"/>
        <end position="431"/>
    </location>
</feature>
<feature type="region of interest" description="Disordered" evidence="1">
    <location>
        <begin position="1"/>
        <end position="81"/>
    </location>
</feature>
<keyword evidence="2" id="KW-0472">Membrane</keyword>
<feature type="transmembrane region" description="Helical" evidence="2">
    <location>
        <begin position="295"/>
        <end position="313"/>
    </location>
</feature>
<keyword evidence="2" id="KW-1133">Transmembrane helix</keyword>
<dbReference type="RefSeq" id="WP_229830192.1">
    <property type="nucleotide sequence ID" value="NZ_UHID01000001.1"/>
</dbReference>
<reference evidence="4 5" key="1">
    <citation type="submission" date="2018-06" db="EMBL/GenBank/DDBJ databases">
        <authorList>
            <consortium name="Pathogen Informatics"/>
            <person name="Doyle S."/>
        </authorList>
    </citation>
    <scope>NUCLEOTIDE SEQUENCE [LARGE SCALE GENOMIC DNA]</scope>
    <source>
        <strain evidence="4 5">NCTC7807</strain>
    </source>
</reference>
<feature type="compositionally biased region" description="Low complexity" evidence="1">
    <location>
        <begin position="24"/>
        <end position="62"/>
    </location>
</feature>
<feature type="transmembrane region" description="Helical" evidence="2">
    <location>
        <begin position="411"/>
        <end position="431"/>
    </location>
</feature>
<evidence type="ECO:0000256" key="1">
    <source>
        <dbReference type="SAM" id="MobiDB-lite"/>
    </source>
</evidence>
<dbReference type="InterPro" id="IPR002656">
    <property type="entry name" value="Acyl_transf_3_dom"/>
</dbReference>
<evidence type="ECO:0000256" key="2">
    <source>
        <dbReference type="SAM" id="Phobius"/>
    </source>
</evidence>
<feature type="transmembrane region" description="Helical" evidence="2">
    <location>
        <begin position="372"/>
        <end position="391"/>
    </location>
</feature>
<dbReference type="Pfam" id="PF01757">
    <property type="entry name" value="Acyl_transf_3"/>
    <property type="match status" value="1"/>
</dbReference>
<proteinExistence type="predicted"/>
<keyword evidence="2" id="KW-0812">Transmembrane</keyword>
<evidence type="ECO:0000313" key="4">
    <source>
        <dbReference type="EMBL" id="SUO94466.1"/>
    </source>
</evidence>
<name>A0A380MQY1_STRGR</name>
<evidence type="ECO:0000313" key="5">
    <source>
        <dbReference type="Proteomes" id="UP000254150"/>
    </source>
</evidence>
<dbReference type="Proteomes" id="UP000254150">
    <property type="component" value="Unassembled WGS sequence"/>
</dbReference>
<dbReference type="GO" id="GO:0016747">
    <property type="term" value="F:acyltransferase activity, transferring groups other than amino-acyl groups"/>
    <property type="evidence" value="ECO:0007669"/>
    <property type="project" value="InterPro"/>
</dbReference>
<feature type="transmembrane region" description="Helical" evidence="2">
    <location>
        <begin position="149"/>
        <end position="166"/>
    </location>
</feature>
<accession>A0A380MQY1</accession>
<protein>
    <submittedName>
        <fullName evidence="4">Integral membrane protein</fullName>
    </submittedName>
</protein>
<dbReference type="GeneID" id="95068746"/>
<evidence type="ECO:0000259" key="3">
    <source>
        <dbReference type="Pfam" id="PF01757"/>
    </source>
</evidence>